<accession>H3GFT6</accession>
<dbReference type="EMBL" id="DS566006">
    <property type="status" value="NOT_ANNOTATED_CDS"/>
    <property type="molecule type" value="Genomic_DNA"/>
</dbReference>
<sequence>MPSSTPPSKTSVSFQRAQAKARVVRAFPEGKDWREVATANDVNYHTARQAVLAADAEPKQRGGLRPSSVKITVEVMSKLEELIDEDCLHRALQGMLYSTKRLRIEKETMKSSVNKEKRKAFVAELNKHIKKEMKPAKVVIVADNAPAHSEVERLAREYLAADGIVNPSKFVALRLGPYSPMLNPIERCWNSLKAKMRRFMAERKQAFLVRGEYATFTEHRMQLMKEAVEFGKTVITARLVWRYERQCLRHCFAAERGDDMKLGA</sequence>
<reference evidence="3" key="1">
    <citation type="journal article" date="2006" name="Science">
        <title>Phytophthora genome sequences uncover evolutionary origins and mechanisms of pathogenesis.</title>
        <authorList>
            <person name="Tyler B.M."/>
            <person name="Tripathy S."/>
            <person name="Zhang X."/>
            <person name="Dehal P."/>
            <person name="Jiang R.H."/>
            <person name="Aerts A."/>
            <person name="Arredondo F.D."/>
            <person name="Baxter L."/>
            <person name="Bensasson D."/>
            <person name="Beynon J.L."/>
            <person name="Chapman J."/>
            <person name="Damasceno C.M."/>
            <person name="Dorrance A.E."/>
            <person name="Dou D."/>
            <person name="Dickerman A.W."/>
            <person name="Dubchak I.L."/>
            <person name="Garbelotto M."/>
            <person name="Gijzen M."/>
            <person name="Gordon S.G."/>
            <person name="Govers F."/>
            <person name="Grunwald N.J."/>
            <person name="Huang W."/>
            <person name="Ivors K.L."/>
            <person name="Jones R.W."/>
            <person name="Kamoun S."/>
            <person name="Krampis K."/>
            <person name="Lamour K.H."/>
            <person name="Lee M.K."/>
            <person name="McDonald W.H."/>
            <person name="Medina M."/>
            <person name="Meijer H.J."/>
            <person name="Nordberg E.K."/>
            <person name="Maclean D.J."/>
            <person name="Ospina-Giraldo M.D."/>
            <person name="Morris P.F."/>
            <person name="Phuntumart V."/>
            <person name="Putnam N.H."/>
            <person name="Rash S."/>
            <person name="Rose J.K."/>
            <person name="Sakihama Y."/>
            <person name="Salamov A.A."/>
            <person name="Savidor A."/>
            <person name="Scheuring C.F."/>
            <person name="Smith B.M."/>
            <person name="Sobral B.W."/>
            <person name="Terry A."/>
            <person name="Torto-Alalibo T.A."/>
            <person name="Win J."/>
            <person name="Xu Z."/>
            <person name="Zhang H."/>
            <person name="Grigoriev I.V."/>
            <person name="Rokhsar D.S."/>
            <person name="Boore J.L."/>
        </authorList>
    </citation>
    <scope>NUCLEOTIDE SEQUENCE [LARGE SCALE GENOMIC DNA]</scope>
    <source>
        <strain evidence="3">Pr102</strain>
    </source>
</reference>
<organism evidence="2 3">
    <name type="scientific">Phytophthora ramorum</name>
    <name type="common">Sudden oak death agent</name>
    <dbReference type="NCBI Taxonomy" id="164328"/>
    <lineage>
        <taxon>Eukaryota</taxon>
        <taxon>Sar</taxon>
        <taxon>Stramenopiles</taxon>
        <taxon>Oomycota</taxon>
        <taxon>Peronosporomycetes</taxon>
        <taxon>Peronosporales</taxon>
        <taxon>Peronosporaceae</taxon>
        <taxon>Phytophthora</taxon>
    </lineage>
</organism>
<evidence type="ECO:0000313" key="2">
    <source>
        <dbReference type="EnsemblProtists" id="Phyra74603"/>
    </source>
</evidence>
<keyword evidence="3" id="KW-1185">Reference proteome</keyword>
<dbReference type="InterPro" id="IPR036397">
    <property type="entry name" value="RNaseH_sf"/>
</dbReference>
<dbReference type="HOGENOM" id="CLU_055211_1_0_1"/>
<dbReference type="EnsemblProtists" id="Phyra74603">
    <property type="protein sequence ID" value="Phyra74603"/>
    <property type="gene ID" value="Phyra74603"/>
</dbReference>
<dbReference type="Proteomes" id="UP000005238">
    <property type="component" value="Unassembled WGS sequence"/>
</dbReference>
<name>H3GFT6_PHYRM</name>
<protein>
    <recommendedName>
        <fullName evidence="1">Tc1-like transposase DDE domain-containing protein</fullName>
    </recommendedName>
</protein>
<dbReference type="GO" id="GO:0003676">
    <property type="term" value="F:nucleic acid binding"/>
    <property type="evidence" value="ECO:0007669"/>
    <property type="project" value="InterPro"/>
</dbReference>
<feature type="domain" description="Tc1-like transposase DDE" evidence="1">
    <location>
        <begin position="107"/>
        <end position="198"/>
    </location>
</feature>
<dbReference type="Pfam" id="PF13358">
    <property type="entry name" value="DDE_3"/>
    <property type="match status" value="1"/>
</dbReference>
<evidence type="ECO:0000313" key="3">
    <source>
        <dbReference type="Proteomes" id="UP000005238"/>
    </source>
</evidence>
<dbReference type="InParanoid" id="H3GFT6"/>
<evidence type="ECO:0000259" key="1">
    <source>
        <dbReference type="Pfam" id="PF13358"/>
    </source>
</evidence>
<proteinExistence type="predicted"/>
<dbReference type="InterPro" id="IPR038717">
    <property type="entry name" value="Tc1-like_DDE_dom"/>
</dbReference>
<reference evidence="2" key="2">
    <citation type="submission" date="2015-06" db="UniProtKB">
        <authorList>
            <consortium name="EnsemblProtists"/>
        </authorList>
    </citation>
    <scope>IDENTIFICATION</scope>
    <source>
        <strain evidence="2">Pr102</strain>
    </source>
</reference>
<dbReference type="Gene3D" id="3.30.420.10">
    <property type="entry name" value="Ribonuclease H-like superfamily/Ribonuclease H"/>
    <property type="match status" value="1"/>
</dbReference>
<dbReference type="AlphaFoldDB" id="H3GFT6"/>